<organism evidence="1 2">
    <name type="scientific">Nocardia nova SH22a</name>
    <dbReference type="NCBI Taxonomy" id="1415166"/>
    <lineage>
        <taxon>Bacteria</taxon>
        <taxon>Bacillati</taxon>
        <taxon>Actinomycetota</taxon>
        <taxon>Actinomycetes</taxon>
        <taxon>Mycobacteriales</taxon>
        <taxon>Nocardiaceae</taxon>
        <taxon>Nocardia</taxon>
    </lineage>
</organism>
<dbReference type="Proteomes" id="UP000019150">
    <property type="component" value="Chromosome"/>
</dbReference>
<evidence type="ECO:0000313" key="1">
    <source>
        <dbReference type="EMBL" id="AHH19806.1"/>
    </source>
</evidence>
<sequence length="56" mass="5834">MALFDKHAVDIANGRTIAGAHRSSTADARGVGRTVVADPRLFDRVVGDGSADRAGR</sequence>
<proteinExistence type="predicted"/>
<keyword evidence="2" id="KW-1185">Reference proteome</keyword>
<dbReference type="HOGENOM" id="CLU_3009748_0_0_11"/>
<dbReference type="AlphaFoldDB" id="W5TRD4"/>
<gene>
    <name evidence="1" type="ORF">NONO_c50220</name>
</gene>
<evidence type="ECO:0000313" key="2">
    <source>
        <dbReference type="Proteomes" id="UP000019150"/>
    </source>
</evidence>
<accession>W5TRD4</accession>
<dbReference type="PATRIC" id="fig|1415166.3.peg.5180"/>
<dbReference type="KEGG" id="nno:NONO_c50220"/>
<protein>
    <submittedName>
        <fullName evidence="1">Uncharacterized protein</fullName>
    </submittedName>
</protein>
<name>W5TRD4_9NOCA</name>
<dbReference type="EMBL" id="CP006850">
    <property type="protein sequence ID" value="AHH19806.1"/>
    <property type="molecule type" value="Genomic_DNA"/>
</dbReference>
<dbReference type="STRING" id="1415166.NONO_c50220"/>
<dbReference type="RefSeq" id="WP_158436314.1">
    <property type="nucleotide sequence ID" value="NZ_CP006850.1"/>
</dbReference>
<reference evidence="1 2" key="1">
    <citation type="journal article" date="2014" name="Appl. Environ. Microbiol.">
        <title>Insights into the Microbial Degradation of Rubber and Gutta-Percha by Analysis of the Complete Genome of Nocardia nova SH22a.</title>
        <authorList>
            <person name="Luo Q."/>
            <person name="Hiessl S."/>
            <person name="Poehlein A."/>
            <person name="Daniel R."/>
            <person name="Steinbuchel A."/>
        </authorList>
    </citation>
    <scope>NUCLEOTIDE SEQUENCE [LARGE SCALE GENOMIC DNA]</scope>
    <source>
        <strain evidence="1">SH22a</strain>
    </source>
</reference>